<keyword evidence="1" id="KW-0812">Transmembrane</keyword>
<name>A0AA38Q307_9AGAR</name>
<dbReference type="AlphaFoldDB" id="A0AA38Q307"/>
<reference evidence="2" key="1">
    <citation type="submission" date="2022-08" db="EMBL/GenBank/DDBJ databases">
        <authorList>
            <consortium name="DOE Joint Genome Institute"/>
            <person name="Min B."/>
            <person name="Riley R."/>
            <person name="Sierra-Patev S."/>
            <person name="Naranjo-Ortiz M."/>
            <person name="Looney B."/>
            <person name="Konkel Z."/>
            <person name="Slot J.C."/>
            <person name="Sakamoto Y."/>
            <person name="Steenwyk J.L."/>
            <person name="Rokas A."/>
            <person name="Carro J."/>
            <person name="Camarero S."/>
            <person name="Ferreira P."/>
            <person name="Molpeceres G."/>
            <person name="Ruiz-Duenas F.J."/>
            <person name="Serrano A."/>
            <person name="Henrissat B."/>
            <person name="Drula E."/>
            <person name="Hughes K.W."/>
            <person name="Mata J.L."/>
            <person name="Ishikawa N.K."/>
            <person name="Vargas-Isla R."/>
            <person name="Ushijima S."/>
            <person name="Smith C.A."/>
            <person name="Ahrendt S."/>
            <person name="Andreopoulos W."/>
            <person name="He G."/>
            <person name="Labutti K."/>
            <person name="Lipzen A."/>
            <person name="Ng V."/>
            <person name="Sandor L."/>
            <person name="Barry K."/>
            <person name="Martinez A.T."/>
            <person name="Xiao Y."/>
            <person name="Gibbons J.G."/>
            <person name="Terashima K."/>
            <person name="Hibbett D.S."/>
            <person name="Grigoriev I.V."/>
        </authorList>
    </citation>
    <scope>NUCLEOTIDE SEQUENCE</scope>
    <source>
        <strain evidence="2">TFB7829</strain>
    </source>
</reference>
<proteinExistence type="predicted"/>
<feature type="transmembrane region" description="Helical" evidence="1">
    <location>
        <begin position="29"/>
        <end position="45"/>
    </location>
</feature>
<feature type="transmembrane region" description="Helical" evidence="1">
    <location>
        <begin position="57"/>
        <end position="78"/>
    </location>
</feature>
<sequence length="97" mass="11219">MLLGSQVIAFGGVLLRLQRQRVIPITRFNFWDVGVVMLTSFTLMWQWTTCFISQPVFMGPLLLLNLPVLWTFLLHLWWLELWPPSSGPCKRASGDQT</sequence>
<gene>
    <name evidence="2" type="ORF">F5890DRAFT_1079994</name>
</gene>
<evidence type="ECO:0000313" key="3">
    <source>
        <dbReference type="Proteomes" id="UP001163850"/>
    </source>
</evidence>
<keyword evidence="1" id="KW-1133">Transmembrane helix</keyword>
<evidence type="ECO:0000313" key="2">
    <source>
        <dbReference type="EMBL" id="KAJ3985958.1"/>
    </source>
</evidence>
<protein>
    <submittedName>
        <fullName evidence="2">Uncharacterized protein</fullName>
    </submittedName>
</protein>
<dbReference type="Proteomes" id="UP001163850">
    <property type="component" value="Unassembled WGS sequence"/>
</dbReference>
<organism evidence="2 3">
    <name type="scientific">Lentinula detonsa</name>
    <dbReference type="NCBI Taxonomy" id="2804962"/>
    <lineage>
        <taxon>Eukaryota</taxon>
        <taxon>Fungi</taxon>
        <taxon>Dikarya</taxon>
        <taxon>Basidiomycota</taxon>
        <taxon>Agaricomycotina</taxon>
        <taxon>Agaricomycetes</taxon>
        <taxon>Agaricomycetidae</taxon>
        <taxon>Agaricales</taxon>
        <taxon>Marasmiineae</taxon>
        <taxon>Omphalotaceae</taxon>
        <taxon>Lentinula</taxon>
    </lineage>
</organism>
<keyword evidence="1" id="KW-0472">Membrane</keyword>
<comment type="caution">
    <text evidence="2">The sequence shown here is derived from an EMBL/GenBank/DDBJ whole genome shotgun (WGS) entry which is preliminary data.</text>
</comment>
<evidence type="ECO:0000256" key="1">
    <source>
        <dbReference type="SAM" id="Phobius"/>
    </source>
</evidence>
<dbReference type="EMBL" id="MU801951">
    <property type="protein sequence ID" value="KAJ3985958.1"/>
    <property type="molecule type" value="Genomic_DNA"/>
</dbReference>
<accession>A0AA38Q307</accession>